<gene>
    <name evidence="1" type="ORF">QBL01_06000</name>
</gene>
<reference evidence="1" key="1">
    <citation type="submission" date="2023-04" db="EMBL/GenBank/DDBJ databases">
        <title>Molecular characterization of the Integrative and Conjugative elements harboring multidrug-resistance gene from Glaesserella (Haemophilus) parasuis.</title>
        <authorList>
            <person name="Che Y."/>
            <person name="Zhou L."/>
        </authorList>
    </citation>
    <scope>NUCLEOTIDE SEQUENCE</scope>
    <source>
        <strain evidence="1">Z44</strain>
    </source>
</reference>
<dbReference type="RefSeq" id="WP_075604523.1">
    <property type="nucleotide sequence ID" value="NZ_CP121769.1"/>
</dbReference>
<dbReference type="Proteomes" id="UP001222296">
    <property type="component" value="Chromosome"/>
</dbReference>
<sequence length="397" mass="47094">MEQSIINILNELYQKEKHISYIDRNESPEFTPFRFIYTNEDGISAILAFFLDPNESHNQGDFFLKSFFKLLDLKKELLIECDSVFVTLNKHTYLGRRHDIFLEGYKNGVVQWVVSIESKLRGAYEQENQISHYIDDLKRYHKENYFMVFLPVIEKKPISINEVDWDNEVKNCRAVIITPTFLVEWLQDCHTENKKINQFIEYFKEFLNQEFIMSNENKSQFIPNLLEKLDDEERRNAFEMVMTAIKNREEIYRVLAEKLEQSLMGKLSSSEYQDWKLITINKNGDTILPIYISNDKYSFDICFESNGRTYCGLRFKDSVNEELKERDNEILNKIIIEGADRATTKYPIWFYPNYPITDKWNEKSWTQLASDVDSVTKAFWNPIEMLLDGLNKAESGK</sequence>
<accession>A0AAJ6DAS5</accession>
<evidence type="ECO:0000313" key="1">
    <source>
        <dbReference type="EMBL" id="WGE11113.1"/>
    </source>
</evidence>
<organism evidence="1 2">
    <name type="scientific">Glaesserella parasuis</name>
    <name type="common">Haemophilus parasuis</name>
    <dbReference type="NCBI Taxonomy" id="738"/>
    <lineage>
        <taxon>Bacteria</taxon>
        <taxon>Pseudomonadati</taxon>
        <taxon>Pseudomonadota</taxon>
        <taxon>Gammaproteobacteria</taxon>
        <taxon>Pasteurellales</taxon>
        <taxon>Pasteurellaceae</taxon>
        <taxon>Glaesserella</taxon>
    </lineage>
</organism>
<dbReference type="AlphaFoldDB" id="A0AAJ6DAS5"/>
<protein>
    <submittedName>
        <fullName evidence="1">PD-(D/E)XK nuclease family protein</fullName>
    </submittedName>
</protein>
<name>A0AAJ6DAS5_GLAPU</name>
<evidence type="ECO:0000313" key="2">
    <source>
        <dbReference type="Proteomes" id="UP001222296"/>
    </source>
</evidence>
<dbReference type="InterPro" id="IPR029470">
    <property type="entry name" value="PDDEXK_4"/>
</dbReference>
<dbReference type="EMBL" id="CP121769">
    <property type="protein sequence ID" value="WGE11113.1"/>
    <property type="molecule type" value="Genomic_DNA"/>
</dbReference>
<dbReference type="Pfam" id="PF14281">
    <property type="entry name" value="PDDEXK_4"/>
    <property type="match status" value="1"/>
</dbReference>
<proteinExistence type="predicted"/>